<evidence type="ECO:0000313" key="2">
    <source>
        <dbReference type="EnsemblPlants" id="ONIVA11G07400.1"/>
    </source>
</evidence>
<feature type="coiled-coil region" evidence="1">
    <location>
        <begin position="43"/>
        <end position="70"/>
    </location>
</feature>
<dbReference type="EnsemblPlants" id="ONIVA11G07400.1">
    <property type="protein sequence ID" value="ONIVA11G07400.1"/>
    <property type="gene ID" value="ONIVA11G07400"/>
</dbReference>
<dbReference type="Proteomes" id="UP000006591">
    <property type="component" value="Chromosome 11"/>
</dbReference>
<protein>
    <submittedName>
        <fullName evidence="2">Uncharacterized protein</fullName>
    </submittedName>
</protein>
<proteinExistence type="predicted"/>
<dbReference type="OMA" id="NSPHAKN"/>
<evidence type="ECO:0000256" key="1">
    <source>
        <dbReference type="SAM" id="Coils"/>
    </source>
</evidence>
<keyword evidence="1" id="KW-0175">Coiled coil</keyword>
<accession>A0A0E0IZX4</accession>
<dbReference type="Gramene" id="ONIVA11G07400.1">
    <property type="protein sequence ID" value="ONIVA11G07400.1"/>
    <property type="gene ID" value="ONIVA11G07400"/>
</dbReference>
<reference evidence="2" key="2">
    <citation type="submission" date="2018-04" db="EMBL/GenBank/DDBJ databases">
        <title>OnivRS2 (Oryza nivara Reference Sequence Version 2).</title>
        <authorList>
            <person name="Zhang J."/>
            <person name="Kudrna D."/>
            <person name="Lee S."/>
            <person name="Talag J."/>
            <person name="Rajasekar S."/>
            <person name="Welchert J."/>
            <person name="Hsing Y.-I."/>
            <person name="Wing R.A."/>
        </authorList>
    </citation>
    <scope>NUCLEOTIDE SEQUENCE [LARGE SCALE GENOMIC DNA]</scope>
    <source>
        <strain evidence="2">SL10</strain>
    </source>
</reference>
<evidence type="ECO:0000313" key="3">
    <source>
        <dbReference type="Proteomes" id="UP000006591"/>
    </source>
</evidence>
<reference evidence="2" key="1">
    <citation type="submission" date="2015-04" db="UniProtKB">
        <authorList>
            <consortium name="EnsemblPlants"/>
        </authorList>
    </citation>
    <scope>IDENTIFICATION</scope>
    <source>
        <strain evidence="2">SL10</strain>
    </source>
</reference>
<dbReference type="AlphaFoldDB" id="A0A0E0IZX4"/>
<dbReference type="STRING" id="4536.A0A0E0IZX4"/>
<dbReference type="HOGENOM" id="CLU_755196_0_0_1"/>
<name>A0A0E0IZX4_ORYNI</name>
<keyword evidence="3" id="KW-1185">Reference proteome</keyword>
<sequence length="367" mass="40570">MVYNINETGDPVAWPSIEEAKDMWSKLMDMPEAVQKKWMQDSKTLLQQQIAKLQKKLDNLKAENYKREITNIISELSVGLCKNLDDLSPEMVKGVKLEVAKHREAIRNRIVELRAQGASSSVVVAPQEEIVAPHAFQFDLNEPAAVDDDPPIRSISPATKATDGAAAACPPALVPSSYASAIKLPCGVGSFLDFVRYPNPNVLVTILGVPLDVRGLGLSVFVAPFLQACSMFHVAANSPHAKNMWSKLMDMSEATQKKWMQDSKTLLQQQIMKLQKKLDNLKAENYKREITNIISEIGGGHRKNLNDLSPEMVKNVKREAAKLREAIRNRIIELHAQGASSSVVVAPQVEIVAPHASQFDLNEHALV</sequence>
<organism evidence="2">
    <name type="scientific">Oryza nivara</name>
    <name type="common">Indian wild rice</name>
    <name type="synonym">Oryza sativa f. spontanea</name>
    <dbReference type="NCBI Taxonomy" id="4536"/>
    <lineage>
        <taxon>Eukaryota</taxon>
        <taxon>Viridiplantae</taxon>
        <taxon>Streptophyta</taxon>
        <taxon>Embryophyta</taxon>
        <taxon>Tracheophyta</taxon>
        <taxon>Spermatophyta</taxon>
        <taxon>Magnoliopsida</taxon>
        <taxon>Liliopsida</taxon>
        <taxon>Poales</taxon>
        <taxon>Poaceae</taxon>
        <taxon>BOP clade</taxon>
        <taxon>Oryzoideae</taxon>
        <taxon>Oryzeae</taxon>
        <taxon>Oryzinae</taxon>
        <taxon>Oryza</taxon>
    </lineage>
</organism>